<dbReference type="GO" id="GO:0020037">
    <property type="term" value="F:heme binding"/>
    <property type="evidence" value="ECO:0007669"/>
    <property type="project" value="InterPro"/>
</dbReference>
<evidence type="ECO:0000256" key="1">
    <source>
        <dbReference type="ARBA" id="ARBA00022617"/>
    </source>
</evidence>
<feature type="domain" description="Cytochrome c" evidence="4">
    <location>
        <begin position="200"/>
        <end position="301"/>
    </location>
</feature>
<dbReference type="Pfam" id="PF13442">
    <property type="entry name" value="Cytochrome_CBB3"/>
    <property type="match status" value="1"/>
</dbReference>
<name>A0A3B0TCE0_9ZZZZ</name>
<accession>A0A3B0TCE0</accession>
<dbReference type="GO" id="GO:0046872">
    <property type="term" value="F:metal ion binding"/>
    <property type="evidence" value="ECO:0007669"/>
    <property type="project" value="UniProtKB-KW"/>
</dbReference>
<dbReference type="EMBL" id="UOEK01000646">
    <property type="protein sequence ID" value="VAW09759.1"/>
    <property type="molecule type" value="Genomic_DNA"/>
</dbReference>
<feature type="non-terminal residue" evidence="5">
    <location>
        <position position="1"/>
    </location>
</feature>
<dbReference type="AlphaFoldDB" id="A0A3B0TCE0"/>
<dbReference type="PROSITE" id="PS51007">
    <property type="entry name" value="CYTC"/>
    <property type="match status" value="1"/>
</dbReference>
<dbReference type="SUPFAM" id="SSF46626">
    <property type="entry name" value="Cytochrome c"/>
    <property type="match status" value="1"/>
</dbReference>
<dbReference type="InterPro" id="IPR009056">
    <property type="entry name" value="Cyt_c-like_dom"/>
</dbReference>
<evidence type="ECO:0000256" key="2">
    <source>
        <dbReference type="ARBA" id="ARBA00022723"/>
    </source>
</evidence>
<evidence type="ECO:0000313" key="5">
    <source>
        <dbReference type="EMBL" id="VAW09759.1"/>
    </source>
</evidence>
<keyword evidence="1" id="KW-0349">Heme</keyword>
<organism evidence="5">
    <name type="scientific">hydrothermal vent metagenome</name>
    <dbReference type="NCBI Taxonomy" id="652676"/>
    <lineage>
        <taxon>unclassified sequences</taxon>
        <taxon>metagenomes</taxon>
        <taxon>ecological metagenomes</taxon>
    </lineage>
</organism>
<sequence>LNRMATGDEALATLILEQQALIDDIAEAPSRFAPISDFPERLSAILGGDGTCTNASAALVDRACGSPGTDTDRDGITDKAEALFNDMSKVAFEQLQTRTVNSQGEIVFVESPQLSIILDPTNAYSTTAASGSPIKDIDAVDSFLTVFGARHVNLQVTAERNEAFEATALASMEYLVQAASDRQWFVDFGQVAADTGLSADEAERAVGLYNAFCARCHTGGYSAGVGYEQKPGSGAWGPSLLGGKANQQFLRLEDHVKLILKGTDAGQSYGVNGLGTGRMPGFGKMLTQRDIELIAIYERSM</sequence>
<dbReference type="GO" id="GO:0009055">
    <property type="term" value="F:electron transfer activity"/>
    <property type="evidence" value="ECO:0007669"/>
    <property type="project" value="InterPro"/>
</dbReference>
<protein>
    <recommendedName>
        <fullName evidence="4">Cytochrome c domain-containing protein</fullName>
    </recommendedName>
</protein>
<gene>
    <name evidence="5" type="ORF">MNBD_ACTINO02-3174</name>
</gene>
<dbReference type="InterPro" id="IPR036909">
    <property type="entry name" value="Cyt_c-like_dom_sf"/>
</dbReference>
<reference evidence="5" key="1">
    <citation type="submission" date="2018-06" db="EMBL/GenBank/DDBJ databases">
        <authorList>
            <person name="Zhirakovskaya E."/>
        </authorList>
    </citation>
    <scope>NUCLEOTIDE SEQUENCE</scope>
</reference>
<proteinExistence type="predicted"/>
<keyword evidence="2" id="KW-0479">Metal-binding</keyword>
<dbReference type="Gene3D" id="1.10.760.10">
    <property type="entry name" value="Cytochrome c-like domain"/>
    <property type="match status" value="1"/>
</dbReference>
<evidence type="ECO:0000259" key="4">
    <source>
        <dbReference type="PROSITE" id="PS51007"/>
    </source>
</evidence>
<keyword evidence="3" id="KW-0408">Iron</keyword>
<evidence type="ECO:0000256" key="3">
    <source>
        <dbReference type="ARBA" id="ARBA00023004"/>
    </source>
</evidence>